<accession>L0AVD5</accession>
<dbReference type="SUPFAM" id="SSF53335">
    <property type="entry name" value="S-adenosyl-L-methionine-dependent methyltransferases"/>
    <property type="match status" value="1"/>
</dbReference>
<organism evidence="12 13">
    <name type="scientific">Theileria equi strain WA</name>
    <dbReference type="NCBI Taxonomy" id="1537102"/>
    <lineage>
        <taxon>Eukaryota</taxon>
        <taxon>Sar</taxon>
        <taxon>Alveolata</taxon>
        <taxon>Apicomplexa</taxon>
        <taxon>Aconoidasida</taxon>
        <taxon>Piroplasmida</taxon>
        <taxon>Theileriidae</taxon>
        <taxon>Theileria</taxon>
    </lineage>
</organism>
<dbReference type="Gene3D" id="3.40.50.150">
    <property type="entry name" value="Vaccinia Virus protein VP39"/>
    <property type="match status" value="1"/>
</dbReference>
<dbReference type="PRINTS" id="PR02008">
    <property type="entry name" value="RCMTFAMILY"/>
</dbReference>
<gene>
    <name evidence="12" type="ORF">BEWA_023540</name>
</gene>
<feature type="compositionally biased region" description="Basic residues" evidence="10">
    <location>
        <begin position="476"/>
        <end position="487"/>
    </location>
</feature>
<dbReference type="InterPro" id="IPR054728">
    <property type="entry name" value="RsmB-like_ferredoxin"/>
</dbReference>
<dbReference type="eggNOG" id="KOG1122">
    <property type="taxonomic scope" value="Eukaryota"/>
</dbReference>
<keyword evidence="8" id="KW-0539">Nucleus</keyword>
<evidence type="ECO:0000256" key="4">
    <source>
        <dbReference type="ARBA" id="ARBA00022603"/>
    </source>
</evidence>
<dbReference type="InterPro" id="IPR023273">
    <property type="entry name" value="RCMT_NOP2"/>
</dbReference>
<dbReference type="EC" id="2.1.1.77" evidence="12"/>
<protein>
    <submittedName>
        <fullName evidence="12">NOL1/NOP2/sun RNA methylase family member protein</fullName>
        <ecNumber evidence="12">2.1.1.77</ecNumber>
    </submittedName>
</protein>
<evidence type="ECO:0000256" key="6">
    <source>
        <dbReference type="ARBA" id="ARBA00022691"/>
    </source>
</evidence>
<keyword evidence="5 9" id="KW-0808">Transferase</keyword>
<feature type="region of interest" description="Disordered" evidence="10">
    <location>
        <begin position="34"/>
        <end position="62"/>
    </location>
</feature>
<dbReference type="AlphaFoldDB" id="L0AVD5"/>
<dbReference type="GO" id="GO:0005730">
    <property type="term" value="C:nucleolus"/>
    <property type="evidence" value="ECO:0007669"/>
    <property type="project" value="UniProtKB-SubCell"/>
</dbReference>
<feature type="compositionally biased region" description="Acidic residues" evidence="10">
    <location>
        <begin position="34"/>
        <end position="44"/>
    </location>
</feature>
<evidence type="ECO:0000313" key="12">
    <source>
        <dbReference type="EMBL" id="AFZ79505.1"/>
    </source>
</evidence>
<dbReference type="FunFam" id="3.30.70.1170:FF:000001">
    <property type="entry name" value="Ribosomal RNA methyltransferase Nop2"/>
    <property type="match status" value="1"/>
</dbReference>
<dbReference type="InterPro" id="IPR011023">
    <property type="entry name" value="Nop2p"/>
</dbReference>
<evidence type="ECO:0000313" key="13">
    <source>
        <dbReference type="Proteomes" id="UP000031512"/>
    </source>
</evidence>
<dbReference type="InterPro" id="IPR023267">
    <property type="entry name" value="RCMT"/>
</dbReference>
<dbReference type="PANTHER" id="PTHR22807:SF30">
    <property type="entry name" value="28S RRNA (CYTOSINE(4447)-C(5))-METHYLTRANSFERASE-RELATED"/>
    <property type="match status" value="1"/>
</dbReference>
<dbReference type="Gene3D" id="3.30.70.1170">
    <property type="entry name" value="Sun protein, domain 3"/>
    <property type="match status" value="1"/>
</dbReference>
<comment type="similarity">
    <text evidence="2 9">Belongs to the class I-like SAM-binding methyltransferase superfamily. RsmB/NOP family.</text>
</comment>
<dbReference type="GO" id="GO:0070475">
    <property type="term" value="P:rRNA base methylation"/>
    <property type="evidence" value="ECO:0007669"/>
    <property type="project" value="TreeGrafter"/>
</dbReference>
<dbReference type="KEGG" id="beq:BEWA_023540"/>
<dbReference type="VEuPathDB" id="PiroplasmaDB:BEWA_023540"/>
<dbReference type="PROSITE" id="PS51686">
    <property type="entry name" value="SAM_MT_RSMB_NOP"/>
    <property type="match status" value="1"/>
</dbReference>
<evidence type="ECO:0000256" key="2">
    <source>
        <dbReference type="ARBA" id="ARBA00007494"/>
    </source>
</evidence>
<feature type="binding site" evidence="9">
    <location>
        <begin position="242"/>
        <end position="248"/>
    </location>
    <ligand>
        <name>S-adenosyl-L-methionine</name>
        <dbReference type="ChEBI" id="CHEBI:59789"/>
    </ligand>
</feature>
<dbReference type="Pfam" id="PF22458">
    <property type="entry name" value="RsmF-B_ferredox"/>
    <property type="match status" value="1"/>
</dbReference>
<keyword evidence="13" id="KW-1185">Reference proteome</keyword>
<comment type="subcellular location">
    <subcellularLocation>
        <location evidence="1">Nucleus</location>
        <location evidence="1">Nucleolus</location>
    </subcellularLocation>
</comment>
<dbReference type="PANTHER" id="PTHR22807">
    <property type="entry name" value="NOP2 YEAST -RELATED NOL1/NOP2/FMU SUN DOMAIN-CONTAINING"/>
    <property type="match status" value="1"/>
</dbReference>
<dbReference type="CDD" id="cd02440">
    <property type="entry name" value="AdoMet_MTases"/>
    <property type="match status" value="1"/>
</dbReference>
<dbReference type="InterPro" id="IPR049560">
    <property type="entry name" value="MeTrfase_RsmB-F_NOP2_cat"/>
</dbReference>
<dbReference type="RefSeq" id="XP_004829171.1">
    <property type="nucleotide sequence ID" value="XM_004829114.1"/>
</dbReference>
<evidence type="ECO:0000256" key="10">
    <source>
        <dbReference type="SAM" id="MobiDB-lite"/>
    </source>
</evidence>
<dbReference type="InterPro" id="IPR029063">
    <property type="entry name" value="SAM-dependent_MTases_sf"/>
</dbReference>
<dbReference type="GO" id="GO:0004719">
    <property type="term" value="F:protein-L-isoaspartate (D-aspartate) O-methyltransferase activity"/>
    <property type="evidence" value="ECO:0007669"/>
    <property type="project" value="UniProtKB-EC"/>
</dbReference>
<dbReference type="OrthoDB" id="427002at2759"/>
<feature type="binding site" evidence="9">
    <location>
        <position position="293"/>
    </location>
    <ligand>
        <name>S-adenosyl-L-methionine</name>
        <dbReference type="ChEBI" id="CHEBI:59789"/>
    </ligand>
</feature>
<feature type="domain" description="SAM-dependent MTase RsmB/NOP-type" evidence="11">
    <location>
        <begin position="150"/>
        <end position="438"/>
    </location>
</feature>
<evidence type="ECO:0000256" key="8">
    <source>
        <dbReference type="ARBA" id="ARBA00023242"/>
    </source>
</evidence>
<dbReference type="Pfam" id="PF01189">
    <property type="entry name" value="Methyltr_RsmB-F"/>
    <property type="match status" value="1"/>
</dbReference>
<evidence type="ECO:0000256" key="1">
    <source>
        <dbReference type="ARBA" id="ARBA00004604"/>
    </source>
</evidence>
<feature type="binding site" evidence="9">
    <location>
        <position position="310"/>
    </location>
    <ligand>
        <name>S-adenosyl-L-methionine</name>
        <dbReference type="ChEBI" id="CHEBI:59789"/>
    </ligand>
</feature>
<feature type="region of interest" description="Disordered" evidence="10">
    <location>
        <begin position="447"/>
        <end position="487"/>
    </location>
</feature>
<evidence type="ECO:0000259" key="11">
    <source>
        <dbReference type="PROSITE" id="PS51686"/>
    </source>
</evidence>
<sequence>MEEEGALPAMWLTYNKFRKMMHFEADEVEDLDVAFDSDDSEDIEAQGMAPDGDAGEREEADTDVDVDIEDLDAEELKIEESDLNSVKDRIESICGILSKWSAVTKAQTVTRKRESFVSELKRLVSLYYGYSDELADYFLKLFNPVEAIQFFEANEQPLPLTIRTNTLKTRRKELAVSLINRGANVDPTGDWTKEGLVVHSSKVPIGATPEYLAGHYMLQSASSLIPVLALAPKEGEKVLDIAAAPGGKTTHIGQIMNNTGLIYANDFNKDRCKALVANIHRLGVTNTIVTNYDGTKLLNVLPPLDRVLCDAPCSGLGVISRDPSVKVKRTLKDIQENAVLQKQLLCTAIDLVNSASKTGGCIVYSTCSLSVEENEEVVNYALRMRNVKLVPLGLDIGSPAFSRFRGRKFHPSIAAHARRFYPHKHNLDGFFVAKFVKLSNKIPIREKRFRGFPQGQNEPQEAVEEPKPETFEKPKDKKPKGNKKAKK</sequence>
<keyword evidence="4 9" id="KW-0489">Methyltransferase</keyword>
<dbReference type="GO" id="GO:0000470">
    <property type="term" value="P:maturation of LSU-rRNA"/>
    <property type="evidence" value="ECO:0007669"/>
    <property type="project" value="TreeGrafter"/>
</dbReference>
<evidence type="ECO:0000256" key="9">
    <source>
        <dbReference type="PROSITE-ProRule" id="PRU01023"/>
    </source>
</evidence>
<proteinExistence type="inferred from homology"/>
<feature type="compositionally biased region" description="Basic and acidic residues" evidence="10">
    <location>
        <begin position="464"/>
        <end position="475"/>
    </location>
</feature>
<keyword evidence="6 9" id="KW-0949">S-adenosyl-L-methionine</keyword>
<dbReference type="PRINTS" id="PR02012">
    <property type="entry name" value="RCMTNOP2"/>
</dbReference>
<feature type="binding site" evidence="9">
    <location>
        <position position="266"/>
    </location>
    <ligand>
        <name>S-adenosyl-L-methionine</name>
        <dbReference type="ChEBI" id="CHEBI:59789"/>
    </ligand>
</feature>
<evidence type="ECO:0000256" key="5">
    <source>
        <dbReference type="ARBA" id="ARBA00022679"/>
    </source>
</evidence>
<name>L0AVD5_THEEQ</name>
<dbReference type="GO" id="GO:0003723">
    <property type="term" value="F:RNA binding"/>
    <property type="evidence" value="ECO:0007669"/>
    <property type="project" value="UniProtKB-UniRule"/>
</dbReference>
<feature type="active site" description="Nucleophile" evidence="9">
    <location>
        <position position="367"/>
    </location>
</feature>
<dbReference type="EMBL" id="CP001669">
    <property type="protein sequence ID" value="AFZ79505.1"/>
    <property type="molecule type" value="Genomic_DNA"/>
</dbReference>
<dbReference type="InterPro" id="IPR001678">
    <property type="entry name" value="MeTrfase_RsmB-F_NOP2_dom"/>
</dbReference>
<evidence type="ECO:0000256" key="3">
    <source>
        <dbReference type="ARBA" id="ARBA00022517"/>
    </source>
</evidence>
<dbReference type="Proteomes" id="UP000031512">
    <property type="component" value="Chromosome 1"/>
</dbReference>
<keyword evidence="3" id="KW-0690">Ribosome biogenesis</keyword>
<keyword evidence="7 9" id="KW-0694">RNA-binding</keyword>
<dbReference type="GO" id="GO:0009383">
    <property type="term" value="F:rRNA (cytosine-C5-)-methyltransferase activity"/>
    <property type="evidence" value="ECO:0007669"/>
    <property type="project" value="TreeGrafter"/>
</dbReference>
<dbReference type="NCBIfam" id="TIGR00446">
    <property type="entry name" value="nop2p"/>
    <property type="match status" value="1"/>
</dbReference>
<evidence type="ECO:0000256" key="7">
    <source>
        <dbReference type="ARBA" id="ARBA00022884"/>
    </source>
</evidence>
<dbReference type="GeneID" id="15806841"/>
<dbReference type="STRING" id="1537102.L0AVD5"/>
<reference evidence="12 13" key="1">
    <citation type="journal article" date="2012" name="BMC Genomics">
        <title>Comparative genomic analysis and phylogenetic position of Theileria equi.</title>
        <authorList>
            <person name="Kappmeyer L.S."/>
            <person name="Thiagarajan M."/>
            <person name="Herndon D.R."/>
            <person name="Ramsay J.D."/>
            <person name="Caler E."/>
            <person name="Djikeng A."/>
            <person name="Gillespie J.J."/>
            <person name="Lau A.O."/>
            <person name="Roalson E.H."/>
            <person name="Silva J.C."/>
            <person name="Silva M.G."/>
            <person name="Suarez C.E."/>
            <person name="Ueti M.W."/>
            <person name="Nene V.M."/>
            <person name="Mealey R.H."/>
            <person name="Knowles D.P."/>
            <person name="Brayton K.A."/>
        </authorList>
    </citation>
    <scope>NUCLEOTIDE SEQUENCE [LARGE SCALE GENOMIC DNA]</scope>
    <source>
        <strain evidence="12 13">WA</strain>
    </source>
</reference>